<evidence type="ECO:0000313" key="3">
    <source>
        <dbReference type="Proteomes" id="UP000192591"/>
    </source>
</evidence>
<dbReference type="EMBL" id="MWIH01000005">
    <property type="protein sequence ID" value="OQO92313.1"/>
    <property type="molecule type" value="Genomic_DNA"/>
</dbReference>
<sequence>MTGTAERILREFDTVAVVGLSRDPAKAAHSVPADLRRAGFRIVPVNPVVEPGSVLLGERVHRDLAEAAEHTPVPIEVVTVFRPSPEAGGIARDAARVGARALWLQQDIVSAEARAVAEEAGLLYVEDDCMAVVRARLGIEKPAA</sequence>
<feature type="domain" description="CoA-binding" evidence="1">
    <location>
        <begin position="9"/>
        <end position="108"/>
    </location>
</feature>
<protein>
    <submittedName>
        <fullName evidence="2">CoA-binding protein</fullName>
    </submittedName>
</protein>
<dbReference type="Pfam" id="PF13380">
    <property type="entry name" value="CoA_binding_2"/>
    <property type="match status" value="1"/>
</dbReference>
<dbReference type="InterPro" id="IPR036291">
    <property type="entry name" value="NAD(P)-bd_dom_sf"/>
</dbReference>
<dbReference type="InterPro" id="IPR003781">
    <property type="entry name" value="CoA-bd"/>
</dbReference>
<dbReference type="STRING" id="1962155.B1813_08825"/>
<keyword evidence="3" id="KW-1185">Reference proteome</keyword>
<evidence type="ECO:0000313" key="2">
    <source>
        <dbReference type="EMBL" id="OQO92313.1"/>
    </source>
</evidence>
<dbReference type="Proteomes" id="UP000192591">
    <property type="component" value="Unassembled WGS sequence"/>
</dbReference>
<proteinExistence type="predicted"/>
<name>A0A1V9A5F3_SACPI</name>
<organism evidence="2 3">
    <name type="scientific">Saccharomonospora piscinae</name>
    <dbReference type="NCBI Taxonomy" id="687388"/>
    <lineage>
        <taxon>Bacteria</taxon>
        <taxon>Bacillati</taxon>
        <taxon>Actinomycetota</taxon>
        <taxon>Actinomycetes</taxon>
        <taxon>Pseudonocardiales</taxon>
        <taxon>Pseudonocardiaceae</taxon>
        <taxon>Saccharomonospora</taxon>
    </lineage>
</organism>
<gene>
    <name evidence="2" type="ORF">B1813_08825</name>
</gene>
<reference evidence="2 3" key="1">
    <citation type="submission" date="2017-02" db="EMBL/GenBank/DDBJ databases">
        <title>Draft genome of Saccharomonospora sp. 154.</title>
        <authorList>
            <person name="Alonso-Carmona G.S."/>
            <person name="De La Haba R."/>
            <person name="Vera-Gargallo B."/>
            <person name="Sandoval-Trujillo A.H."/>
            <person name="Ramirez-Duran N."/>
            <person name="Ventosa A."/>
        </authorList>
    </citation>
    <scope>NUCLEOTIDE SEQUENCE [LARGE SCALE GENOMIC DNA]</scope>
    <source>
        <strain evidence="2 3">LRS4.154</strain>
    </source>
</reference>
<dbReference type="SUPFAM" id="SSF51735">
    <property type="entry name" value="NAD(P)-binding Rossmann-fold domains"/>
    <property type="match status" value="1"/>
</dbReference>
<dbReference type="SMART" id="SM00881">
    <property type="entry name" value="CoA_binding"/>
    <property type="match status" value="1"/>
</dbReference>
<dbReference type="RefSeq" id="WP_081191393.1">
    <property type="nucleotide sequence ID" value="NZ_MWIH01000005.1"/>
</dbReference>
<comment type="caution">
    <text evidence="2">The sequence shown here is derived from an EMBL/GenBank/DDBJ whole genome shotgun (WGS) entry which is preliminary data.</text>
</comment>
<accession>A0A1V9A5F3</accession>
<evidence type="ECO:0000259" key="1">
    <source>
        <dbReference type="SMART" id="SM00881"/>
    </source>
</evidence>
<dbReference type="Gene3D" id="3.40.50.720">
    <property type="entry name" value="NAD(P)-binding Rossmann-like Domain"/>
    <property type="match status" value="1"/>
</dbReference>
<dbReference type="PANTHER" id="PTHR33303:SF2">
    <property type="entry name" value="COA-BINDING DOMAIN-CONTAINING PROTEIN"/>
    <property type="match status" value="1"/>
</dbReference>
<dbReference type="AlphaFoldDB" id="A0A1V9A5F3"/>
<dbReference type="PANTHER" id="PTHR33303">
    <property type="entry name" value="CYTOPLASMIC PROTEIN-RELATED"/>
    <property type="match status" value="1"/>
</dbReference>